<dbReference type="InterPro" id="IPR000073">
    <property type="entry name" value="AB_hydrolase_1"/>
</dbReference>
<dbReference type="InterPro" id="IPR029058">
    <property type="entry name" value="AB_hydrolase_fold"/>
</dbReference>
<protein>
    <recommendedName>
        <fullName evidence="1">AB hydrolase-1 domain-containing protein</fullName>
    </recommendedName>
</protein>
<dbReference type="Gene3D" id="3.40.50.1820">
    <property type="entry name" value="alpha/beta hydrolase"/>
    <property type="match status" value="1"/>
</dbReference>
<reference evidence="2" key="1">
    <citation type="submission" date="2021-02" db="EMBL/GenBank/DDBJ databases">
        <title>Psilocybe cubensis genome.</title>
        <authorList>
            <person name="Mckernan K.J."/>
            <person name="Crawford S."/>
            <person name="Trippe A."/>
            <person name="Kane L.T."/>
            <person name="Mclaughlin S."/>
        </authorList>
    </citation>
    <scope>NUCLEOTIDE SEQUENCE [LARGE SCALE GENOMIC DNA]</scope>
    <source>
        <strain evidence="2">MGC-MH-2018</strain>
    </source>
</reference>
<accession>A0A8H8CE86</accession>
<proteinExistence type="predicted"/>
<evidence type="ECO:0000313" key="2">
    <source>
        <dbReference type="EMBL" id="KAG5162363.1"/>
    </source>
</evidence>
<comment type="caution">
    <text evidence="2">The sequence shown here is derived from an EMBL/GenBank/DDBJ whole genome shotgun (WGS) entry which is preliminary data.</text>
</comment>
<sequence length="336" mass="37855">MLVDSFILPPSFDYPLFIAAKRYRLPGFAQIEANPLAQTLVVLHSTSFHKETWEPALEDLFRYASQPGSTVLIREVWAIDCPNHGESGHLNYQTLKDHPDYTNFSCEKYAQAVHRFLSAGPTLEARVDFTQRNLTGIGHSLGANAMLLLHHIMPVFRFSKLVIIEPLVSPLGSMHLASLAQKLVNRASRRRECWTSREEIKRSFLVQGNSSAQWDMRVLDSFVTHAFHRNPYDNLLHQSCTIPQEISMYLDEAGGVAPLIDLDRICHSIPVHLILGAIPDFIPTYLHKALIDPASGRRFASIITMENVGHLIPQKAPTTLALHIFNAISTYIPSRM</sequence>
<evidence type="ECO:0000259" key="1">
    <source>
        <dbReference type="Pfam" id="PF12697"/>
    </source>
</evidence>
<gene>
    <name evidence="2" type="ORF">JR316_012686</name>
</gene>
<dbReference type="SUPFAM" id="SSF53474">
    <property type="entry name" value="alpha/beta-Hydrolases"/>
    <property type="match status" value="1"/>
</dbReference>
<dbReference type="OrthoDB" id="94039at2759"/>
<dbReference type="Pfam" id="PF12697">
    <property type="entry name" value="Abhydrolase_6"/>
    <property type="match status" value="1"/>
</dbReference>
<dbReference type="AlphaFoldDB" id="A0A8H8CE86"/>
<dbReference type="EMBL" id="JAFIQS010000019">
    <property type="protein sequence ID" value="KAG5162363.1"/>
    <property type="molecule type" value="Genomic_DNA"/>
</dbReference>
<organism evidence="2">
    <name type="scientific">Psilocybe cubensis</name>
    <name type="common">Psychedelic mushroom</name>
    <name type="synonym">Stropharia cubensis</name>
    <dbReference type="NCBI Taxonomy" id="181762"/>
    <lineage>
        <taxon>Eukaryota</taxon>
        <taxon>Fungi</taxon>
        <taxon>Dikarya</taxon>
        <taxon>Basidiomycota</taxon>
        <taxon>Agaricomycotina</taxon>
        <taxon>Agaricomycetes</taxon>
        <taxon>Agaricomycetidae</taxon>
        <taxon>Agaricales</taxon>
        <taxon>Agaricineae</taxon>
        <taxon>Strophariaceae</taxon>
        <taxon>Psilocybe</taxon>
    </lineage>
</organism>
<feature type="domain" description="AB hydrolase-1" evidence="1">
    <location>
        <begin position="40"/>
        <end position="317"/>
    </location>
</feature>
<name>A0A8H8CE86_PSICU</name>